<evidence type="ECO:0000313" key="1">
    <source>
        <dbReference type="EMBL" id="KAK3376464.1"/>
    </source>
</evidence>
<accession>A0AAE0KGS5</accession>
<sequence length="73" mass="8241">MAASPWPAVLSTASTLLRCYLISKVRDGSDFTKTFMGREETNTDLHCLCHSQHSLLWNPPSLWFLISQEQGTD</sequence>
<reference evidence="1" key="2">
    <citation type="submission" date="2023-06" db="EMBL/GenBank/DDBJ databases">
        <authorList>
            <consortium name="Lawrence Berkeley National Laboratory"/>
            <person name="Haridas S."/>
            <person name="Hensen N."/>
            <person name="Bonometti L."/>
            <person name="Westerberg I."/>
            <person name="Brannstrom I.O."/>
            <person name="Guillou S."/>
            <person name="Cros-Aarteil S."/>
            <person name="Calhoun S."/>
            <person name="Kuo A."/>
            <person name="Mondo S."/>
            <person name="Pangilinan J."/>
            <person name="Riley R."/>
            <person name="Labutti K."/>
            <person name="Andreopoulos B."/>
            <person name="Lipzen A."/>
            <person name="Chen C."/>
            <person name="Yanf M."/>
            <person name="Daum C."/>
            <person name="Ng V."/>
            <person name="Clum A."/>
            <person name="Steindorff A."/>
            <person name="Ohm R."/>
            <person name="Martin F."/>
            <person name="Silar P."/>
            <person name="Natvig D."/>
            <person name="Lalanne C."/>
            <person name="Gautier V."/>
            <person name="Ament-Velasquez S.L."/>
            <person name="Kruys A."/>
            <person name="Hutchinson M.I."/>
            <person name="Powell A.J."/>
            <person name="Barry K."/>
            <person name="Miller A.N."/>
            <person name="Grigoriev I.V."/>
            <person name="Debuchy R."/>
            <person name="Gladieux P."/>
            <person name="Thoren M.H."/>
            <person name="Johannesson H."/>
        </authorList>
    </citation>
    <scope>NUCLEOTIDE SEQUENCE</scope>
    <source>
        <strain evidence="1">CBS 958.72</strain>
    </source>
</reference>
<gene>
    <name evidence="1" type="ORF">B0T24DRAFT_618739</name>
</gene>
<dbReference type="EMBL" id="JAULSN010000003">
    <property type="protein sequence ID" value="KAK3376464.1"/>
    <property type="molecule type" value="Genomic_DNA"/>
</dbReference>
<protein>
    <submittedName>
        <fullName evidence="1">Uncharacterized protein</fullName>
    </submittedName>
</protein>
<proteinExistence type="predicted"/>
<reference evidence="1" key="1">
    <citation type="journal article" date="2023" name="Mol. Phylogenet. Evol.">
        <title>Genome-scale phylogeny and comparative genomics of the fungal order Sordariales.</title>
        <authorList>
            <person name="Hensen N."/>
            <person name="Bonometti L."/>
            <person name="Westerberg I."/>
            <person name="Brannstrom I.O."/>
            <person name="Guillou S."/>
            <person name="Cros-Aarteil S."/>
            <person name="Calhoun S."/>
            <person name="Haridas S."/>
            <person name="Kuo A."/>
            <person name="Mondo S."/>
            <person name="Pangilinan J."/>
            <person name="Riley R."/>
            <person name="LaButti K."/>
            <person name="Andreopoulos B."/>
            <person name="Lipzen A."/>
            <person name="Chen C."/>
            <person name="Yan M."/>
            <person name="Daum C."/>
            <person name="Ng V."/>
            <person name="Clum A."/>
            <person name="Steindorff A."/>
            <person name="Ohm R.A."/>
            <person name="Martin F."/>
            <person name="Silar P."/>
            <person name="Natvig D.O."/>
            <person name="Lalanne C."/>
            <person name="Gautier V."/>
            <person name="Ament-Velasquez S.L."/>
            <person name="Kruys A."/>
            <person name="Hutchinson M.I."/>
            <person name="Powell A.J."/>
            <person name="Barry K."/>
            <person name="Miller A.N."/>
            <person name="Grigoriev I.V."/>
            <person name="Debuchy R."/>
            <person name="Gladieux P."/>
            <person name="Hiltunen Thoren M."/>
            <person name="Johannesson H."/>
        </authorList>
    </citation>
    <scope>NUCLEOTIDE SEQUENCE</scope>
    <source>
        <strain evidence="1">CBS 958.72</strain>
    </source>
</reference>
<evidence type="ECO:0000313" key="2">
    <source>
        <dbReference type="Proteomes" id="UP001287356"/>
    </source>
</evidence>
<organism evidence="1 2">
    <name type="scientific">Lasiosphaeria ovina</name>
    <dbReference type="NCBI Taxonomy" id="92902"/>
    <lineage>
        <taxon>Eukaryota</taxon>
        <taxon>Fungi</taxon>
        <taxon>Dikarya</taxon>
        <taxon>Ascomycota</taxon>
        <taxon>Pezizomycotina</taxon>
        <taxon>Sordariomycetes</taxon>
        <taxon>Sordariomycetidae</taxon>
        <taxon>Sordariales</taxon>
        <taxon>Lasiosphaeriaceae</taxon>
        <taxon>Lasiosphaeria</taxon>
    </lineage>
</organism>
<dbReference type="AlphaFoldDB" id="A0AAE0KGS5"/>
<comment type="caution">
    <text evidence="1">The sequence shown here is derived from an EMBL/GenBank/DDBJ whole genome shotgun (WGS) entry which is preliminary data.</text>
</comment>
<dbReference type="Proteomes" id="UP001287356">
    <property type="component" value="Unassembled WGS sequence"/>
</dbReference>
<keyword evidence="2" id="KW-1185">Reference proteome</keyword>
<name>A0AAE0KGS5_9PEZI</name>